<comment type="caution">
    <text evidence="1">The sequence shown here is derived from an EMBL/GenBank/DDBJ whole genome shotgun (WGS) entry which is preliminary data.</text>
</comment>
<sequence length="114" mass="13703">MTAKIIDKNGHVHYDDHNHDKLMAYYKLNDFFLNHAIGHWTSDHIWIPFSDNDTQLFYPDFSNEKWMLKIPYIIEQFGCQELVDKLHRLQTDGTAERLGIKPWLVADIDKWNKW</sequence>
<evidence type="ECO:0000313" key="2">
    <source>
        <dbReference type="Proteomes" id="UP001167919"/>
    </source>
</evidence>
<reference evidence="1" key="1">
    <citation type="submission" date="2019-01" db="EMBL/GenBank/DDBJ databases">
        <title>Oenococcus sicerae UCMA17102.</title>
        <authorList>
            <person name="Cousin F.J."/>
            <person name="Le Guellec R."/>
            <person name="Cretenet M."/>
        </authorList>
    </citation>
    <scope>NUCLEOTIDE SEQUENCE</scope>
    <source>
        <strain evidence="1">UCMA17102</strain>
    </source>
</reference>
<name>A0AAJ1RB39_9LACO</name>
<evidence type="ECO:0000313" key="1">
    <source>
        <dbReference type="EMBL" id="MDN6901067.1"/>
    </source>
</evidence>
<protein>
    <submittedName>
        <fullName evidence="1">Uncharacterized protein</fullName>
    </submittedName>
</protein>
<dbReference type="RefSeq" id="WP_301711526.1">
    <property type="nucleotide sequence ID" value="NZ_SDWY01000006.1"/>
</dbReference>
<dbReference type="AlphaFoldDB" id="A0AAJ1RB39"/>
<accession>A0AAJ1RB39</accession>
<dbReference type="EMBL" id="SDWY01000006">
    <property type="protein sequence ID" value="MDN6901067.1"/>
    <property type="molecule type" value="Genomic_DNA"/>
</dbReference>
<gene>
    <name evidence="1" type="ORF">EVC35_08725</name>
</gene>
<dbReference type="Proteomes" id="UP001167919">
    <property type="component" value="Unassembled WGS sequence"/>
</dbReference>
<organism evidence="1 2">
    <name type="scientific">Oenococcus sicerae</name>
    <dbReference type="NCBI Taxonomy" id="2203724"/>
    <lineage>
        <taxon>Bacteria</taxon>
        <taxon>Bacillati</taxon>
        <taxon>Bacillota</taxon>
        <taxon>Bacilli</taxon>
        <taxon>Lactobacillales</taxon>
        <taxon>Lactobacillaceae</taxon>
        <taxon>Oenococcus</taxon>
    </lineage>
</organism>
<proteinExistence type="predicted"/>